<proteinExistence type="predicted"/>
<dbReference type="Proteomes" id="UP001489902">
    <property type="component" value="Chromosome 1"/>
</dbReference>
<feature type="compositionally biased region" description="Polar residues" evidence="1">
    <location>
        <begin position="109"/>
        <end position="123"/>
    </location>
</feature>
<sequence length="753" mass="85037">MRSHHHRHLSNGRYGHRHKNEGITSDSYPDVDPRGFDSIQSWLDKIGNSVDDYVHNAEESCSSIRRPADGPTWARSLDQNQLGHQSNWPLIKDQPLAVAPESLEDDAYLNSQHTRCPDTGSNKENQKRYRANSYQGSLDDIPDRPLFERRSRRKTRLDRYTSKDQATKENSHAEGETEKRRRKTRPKKHHLRSSRDVMNNFVSGAIPSTRVTMRPSLTTGLFLNGRSSTAGQGTLLSAQMSDPSNQIVVTDLTFNDMPVMKLRGRSGNKKEELHLSTPTQSDHDEDETLYDGRYMQQHAESSTASIENTKENKRQIADKNVDTVPQNLSLGDIHGIQDDLISSGEVAQTSDSESPEVTLKRLIETGVFDGTGILNKTANQIIQQKSTNSSNLEPGWNSSIPPNQDKGVLADPDIGALMKSSPQIPPNIDQNDTRHVVASTNTAGRGHQESKVPVYTHSATQVESPTLTKLSTRNDVHEHGAEQHVVVENEKKVDPVARSRWHSVSRTSEGGHHYIQCLDQKDLPGPLIQSIGTHPADDQHLFHQDVAQNSEIQHPEQPLHHRYKSHDEGTSPAHGLSYQHPRQSLYGICIVPSDSPTILPRACSDMYTIQDEEHGDNTQLARQYYNHDDETMQQFIERIEVEASSRWADPHQVVDGSFMDGIEDSGESEFKRVQDGSDTFPHRDLGYSEITRRASHNVYPDLYCEPTIERPQYEPVYGRKSDNGQDYHFACRTDRGFDSSEPEILAFWRPNRF</sequence>
<dbReference type="EMBL" id="CP151260">
    <property type="protein sequence ID" value="WZH40060.1"/>
    <property type="molecule type" value="Genomic_DNA"/>
</dbReference>
<feature type="region of interest" description="Disordered" evidence="1">
    <location>
        <begin position="103"/>
        <end position="194"/>
    </location>
</feature>
<gene>
    <name evidence="2" type="ORF">QYS62_000987</name>
</gene>
<feature type="region of interest" description="Disordered" evidence="1">
    <location>
        <begin position="301"/>
        <end position="323"/>
    </location>
</feature>
<organism evidence="2 3">
    <name type="scientific">Fusarium acuminatum</name>
    <dbReference type="NCBI Taxonomy" id="5515"/>
    <lineage>
        <taxon>Eukaryota</taxon>
        <taxon>Fungi</taxon>
        <taxon>Dikarya</taxon>
        <taxon>Ascomycota</taxon>
        <taxon>Pezizomycotina</taxon>
        <taxon>Sordariomycetes</taxon>
        <taxon>Hypocreomycetidae</taxon>
        <taxon>Hypocreales</taxon>
        <taxon>Nectriaceae</taxon>
        <taxon>Fusarium</taxon>
        <taxon>Fusarium tricinctum species complex</taxon>
    </lineage>
</organism>
<protein>
    <submittedName>
        <fullName evidence="2">Uncharacterized protein</fullName>
    </submittedName>
</protein>
<feature type="region of interest" description="Disordered" evidence="1">
    <location>
        <begin position="265"/>
        <end position="285"/>
    </location>
</feature>
<evidence type="ECO:0000313" key="2">
    <source>
        <dbReference type="EMBL" id="WZH40060.1"/>
    </source>
</evidence>
<feature type="region of interest" description="Disordered" evidence="1">
    <location>
        <begin position="386"/>
        <end position="405"/>
    </location>
</feature>
<feature type="compositionally biased region" description="Polar residues" evidence="1">
    <location>
        <begin position="386"/>
        <end position="402"/>
    </location>
</feature>
<evidence type="ECO:0000256" key="1">
    <source>
        <dbReference type="SAM" id="MobiDB-lite"/>
    </source>
</evidence>
<feature type="region of interest" description="Disordered" evidence="1">
    <location>
        <begin position="1"/>
        <end position="32"/>
    </location>
</feature>
<accession>A0ABZ2WI42</accession>
<keyword evidence="3" id="KW-1185">Reference proteome</keyword>
<reference evidence="2 3" key="1">
    <citation type="submission" date="2024-04" db="EMBL/GenBank/DDBJ databases">
        <title>Complete genome sequence of Fusarium acuminatum.</title>
        <authorList>
            <person name="Lan B."/>
        </authorList>
    </citation>
    <scope>NUCLEOTIDE SEQUENCE [LARGE SCALE GENOMIC DNA]</scope>
    <source>
        <strain evidence="2">1A</strain>
    </source>
</reference>
<feature type="compositionally biased region" description="Basic residues" evidence="1">
    <location>
        <begin position="1"/>
        <end position="19"/>
    </location>
</feature>
<feature type="compositionally biased region" description="Basic and acidic residues" evidence="1">
    <location>
        <begin position="157"/>
        <end position="179"/>
    </location>
</feature>
<feature type="compositionally biased region" description="Basic residues" evidence="1">
    <location>
        <begin position="180"/>
        <end position="192"/>
    </location>
</feature>
<name>A0ABZ2WI42_9HYPO</name>
<feature type="compositionally biased region" description="Basic and acidic residues" evidence="1">
    <location>
        <begin position="308"/>
        <end position="321"/>
    </location>
</feature>
<evidence type="ECO:0000313" key="3">
    <source>
        <dbReference type="Proteomes" id="UP001489902"/>
    </source>
</evidence>